<reference evidence="1 2" key="1">
    <citation type="submission" date="2018-02" db="EMBL/GenBank/DDBJ databases">
        <title>The genomes of Aspergillus section Nigri reveals drivers in fungal speciation.</title>
        <authorList>
            <consortium name="DOE Joint Genome Institute"/>
            <person name="Vesth T.C."/>
            <person name="Nybo J."/>
            <person name="Theobald S."/>
            <person name="Brandl J."/>
            <person name="Frisvad J.C."/>
            <person name="Nielsen K.F."/>
            <person name="Lyhne E.K."/>
            <person name="Kogle M.E."/>
            <person name="Kuo A."/>
            <person name="Riley R."/>
            <person name="Clum A."/>
            <person name="Nolan M."/>
            <person name="Lipzen A."/>
            <person name="Salamov A."/>
            <person name="Henrissat B."/>
            <person name="Wiebenga A."/>
            <person name="De vries R.P."/>
            <person name="Grigoriev I.V."/>
            <person name="Mortensen U.H."/>
            <person name="Andersen M.R."/>
            <person name="Baker S.E."/>
        </authorList>
    </citation>
    <scope>NUCLEOTIDE SEQUENCE [LARGE SCALE GENOMIC DNA]</scope>
    <source>
        <strain evidence="1 2">CBS 707.79</strain>
    </source>
</reference>
<sequence length="162" mass="18883">MTLEQTRRLPMSRLKSYYPEYSPAGSMMQEYQDYAKDQFEMPVYDQPNFHETAPVLPVLEAIDHATNAYTVASPEASYYTLHRDHHFERNQQCTSHGLINNTPTECIHRVIYITTYYASVTQPHPDKFPPDWIHVRRTFNTAVRHFLEATQQVPHILDAKGA</sequence>
<dbReference type="AlphaFoldDB" id="A0A319D7W9"/>
<protein>
    <submittedName>
        <fullName evidence="1">Uncharacterized protein</fullName>
    </submittedName>
</protein>
<evidence type="ECO:0000313" key="1">
    <source>
        <dbReference type="EMBL" id="PYH93566.1"/>
    </source>
</evidence>
<dbReference type="EMBL" id="KZ825891">
    <property type="protein sequence ID" value="PYH93566.1"/>
    <property type="molecule type" value="Genomic_DNA"/>
</dbReference>
<proteinExistence type="predicted"/>
<dbReference type="VEuPathDB" id="FungiDB:BO71DRAFT_430890"/>
<accession>A0A319D7W9</accession>
<gene>
    <name evidence="1" type="ORF">BO71DRAFT_430890</name>
</gene>
<evidence type="ECO:0000313" key="2">
    <source>
        <dbReference type="Proteomes" id="UP000247810"/>
    </source>
</evidence>
<organism evidence="1 2">
    <name type="scientific">Aspergillus ellipticus CBS 707.79</name>
    <dbReference type="NCBI Taxonomy" id="1448320"/>
    <lineage>
        <taxon>Eukaryota</taxon>
        <taxon>Fungi</taxon>
        <taxon>Dikarya</taxon>
        <taxon>Ascomycota</taxon>
        <taxon>Pezizomycotina</taxon>
        <taxon>Eurotiomycetes</taxon>
        <taxon>Eurotiomycetidae</taxon>
        <taxon>Eurotiales</taxon>
        <taxon>Aspergillaceae</taxon>
        <taxon>Aspergillus</taxon>
        <taxon>Aspergillus subgen. Circumdati</taxon>
    </lineage>
</organism>
<dbReference type="Proteomes" id="UP000247810">
    <property type="component" value="Unassembled WGS sequence"/>
</dbReference>
<name>A0A319D7W9_9EURO</name>
<keyword evidence="2" id="KW-1185">Reference proteome</keyword>